<proteinExistence type="predicted"/>
<keyword evidence="1" id="KW-1133">Transmembrane helix</keyword>
<keyword evidence="1" id="KW-0472">Membrane</keyword>
<feature type="transmembrane region" description="Helical" evidence="1">
    <location>
        <begin position="21"/>
        <end position="42"/>
    </location>
</feature>
<accession>A0ABU2YN08</accession>
<organism evidence="2 3">
    <name type="scientific">Microcosmobacter mediterraneus</name>
    <dbReference type="NCBI Taxonomy" id="3075607"/>
    <lineage>
        <taxon>Bacteria</taxon>
        <taxon>Pseudomonadati</taxon>
        <taxon>Bacteroidota</taxon>
        <taxon>Flavobacteriia</taxon>
        <taxon>Flavobacteriales</taxon>
        <taxon>Flavobacteriaceae</taxon>
        <taxon>Microcosmobacter</taxon>
    </lineage>
</organism>
<gene>
    <name evidence="2" type="ORF">RM697_12865</name>
</gene>
<dbReference type="RefSeq" id="WP_311428310.1">
    <property type="nucleotide sequence ID" value="NZ_JAVRIA010000009.1"/>
</dbReference>
<evidence type="ECO:0000313" key="2">
    <source>
        <dbReference type="EMBL" id="MDT0559548.1"/>
    </source>
</evidence>
<dbReference type="Pfam" id="PF19578">
    <property type="entry name" value="DUF6090"/>
    <property type="match status" value="1"/>
</dbReference>
<sequence length="251" mass="29064">MIKFFRKIRQNLLSEGKTGKYFKYAIGEIILVVIGILIALGINNWNLNRIETKQTKTILNSMILDLESDISNLESDIVFFENDIQKSRIVLNSEKFDRITEDSLYNLLPTNSSSYSLNRHSFEKLKNSGINNILDSDELYESISAYYTDNADILNTVNSWDFDYSLKATDFWRLGNEFEGPILNDTIITRYRDGDIIRKTKLVQLVSSMKSRNIIRYAISRKLTCINVYKGIKFDAENLIKIINQELGLKK</sequence>
<dbReference type="InterPro" id="IPR045749">
    <property type="entry name" value="DUF6090"/>
</dbReference>
<reference evidence="2 3" key="1">
    <citation type="submission" date="2023-09" db="EMBL/GenBank/DDBJ databases">
        <authorList>
            <person name="Rey-Velasco X."/>
        </authorList>
    </citation>
    <scope>NUCLEOTIDE SEQUENCE [LARGE SCALE GENOMIC DNA]</scope>
    <source>
        <strain evidence="2 3">W332</strain>
    </source>
</reference>
<comment type="caution">
    <text evidence="2">The sequence shown here is derived from an EMBL/GenBank/DDBJ whole genome shotgun (WGS) entry which is preliminary data.</text>
</comment>
<evidence type="ECO:0000256" key="1">
    <source>
        <dbReference type="SAM" id="Phobius"/>
    </source>
</evidence>
<evidence type="ECO:0000313" key="3">
    <source>
        <dbReference type="Proteomes" id="UP001259492"/>
    </source>
</evidence>
<keyword evidence="3" id="KW-1185">Reference proteome</keyword>
<dbReference type="Proteomes" id="UP001259492">
    <property type="component" value="Unassembled WGS sequence"/>
</dbReference>
<protein>
    <submittedName>
        <fullName evidence="2">DUF6090 family protein</fullName>
    </submittedName>
</protein>
<keyword evidence="1" id="KW-0812">Transmembrane</keyword>
<name>A0ABU2YN08_9FLAO</name>
<dbReference type="EMBL" id="JAVRIA010000009">
    <property type="protein sequence ID" value="MDT0559548.1"/>
    <property type="molecule type" value="Genomic_DNA"/>
</dbReference>